<evidence type="ECO:0000313" key="2">
    <source>
        <dbReference type="EMBL" id="QFY62965.1"/>
    </source>
</evidence>
<proteinExistence type="predicted"/>
<reference evidence="2 3" key="1">
    <citation type="submission" date="2019-08" db="EMBL/GenBank/DDBJ databases">
        <title>Prosopis cineraria nodule microbiome.</title>
        <authorList>
            <person name="Ali R."/>
            <person name="Chaluvadi S.R."/>
            <person name="Wang X."/>
        </authorList>
    </citation>
    <scope>NUCLEOTIDE SEQUENCE [LARGE SCALE GENOMIC DNA]</scope>
    <source>
        <strain evidence="2 3">BG7</strain>
        <plasmid evidence="2 3">unnamed</plasmid>
    </source>
</reference>
<feature type="domain" description="Surface antigen" evidence="1">
    <location>
        <begin position="36"/>
        <end position="113"/>
    </location>
</feature>
<protein>
    <recommendedName>
        <fullName evidence="1">Surface antigen domain-containing protein</fullName>
    </recommendedName>
</protein>
<evidence type="ECO:0000259" key="1">
    <source>
        <dbReference type="Pfam" id="PF16998"/>
    </source>
</evidence>
<accession>A0A5Q0CC94</accession>
<dbReference type="KEGG" id="rgr:FZ934_21775"/>
<keyword evidence="2" id="KW-0614">Plasmid</keyword>
<dbReference type="Pfam" id="PF16998">
    <property type="entry name" value="17kDa_Anti_2"/>
    <property type="match status" value="1"/>
</dbReference>
<name>A0A5Q0CC94_9HYPH</name>
<dbReference type="OrthoDB" id="7677942at2"/>
<dbReference type="Proteomes" id="UP000326881">
    <property type="component" value="Plasmid unnamed"/>
</dbReference>
<dbReference type="EMBL" id="CP043499">
    <property type="protein sequence ID" value="QFY62965.1"/>
    <property type="molecule type" value="Genomic_DNA"/>
</dbReference>
<geneLocation type="plasmid" evidence="2 3">
    <name>unnamed</name>
</geneLocation>
<evidence type="ECO:0000313" key="3">
    <source>
        <dbReference type="Proteomes" id="UP000326881"/>
    </source>
</evidence>
<gene>
    <name evidence="2" type="ORF">FZ934_21775</name>
</gene>
<dbReference type="InterPro" id="IPR032635">
    <property type="entry name" value="Anti_2"/>
</dbReference>
<keyword evidence="3" id="KW-1185">Reference proteome</keyword>
<organism evidence="2 3">
    <name type="scientific">Rhizobium grahamii</name>
    <dbReference type="NCBI Taxonomy" id="1120045"/>
    <lineage>
        <taxon>Bacteria</taxon>
        <taxon>Pseudomonadati</taxon>
        <taxon>Pseudomonadota</taxon>
        <taxon>Alphaproteobacteria</taxon>
        <taxon>Hyphomicrobiales</taxon>
        <taxon>Rhizobiaceae</taxon>
        <taxon>Rhizobium/Agrobacterium group</taxon>
        <taxon>Rhizobium</taxon>
    </lineage>
</organism>
<dbReference type="AlphaFoldDB" id="A0A5Q0CC94"/>
<sequence>MFSKHLITAMSIAVLTACSHTEPLETPLAQANTPSAPPLTDQAVIADTVGRGEVGATALAWANPSTGSVGVIEHIDAGQGEANGCRGFITSRQSLEGITRFNGVACPAGDGWKVGGDTKAIR</sequence>
<dbReference type="PROSITE" id="PS51257">
    <property type="entry name" value="PROKAR_LIPOPROTEIN"/>
    <property type="match status" value="1"/>
</dbReference>